<evidence type="ECO:0000256" key="2">
    <source>
        <dbReference type="ARBA" id="ARBA00009594"/>
    </source>
</evidence>
<dbReference type="SMR" id="A0A4E0R7K2"/>
<name>A0A4E0R7K2_FASHE</name>
<proteinExistence type="inferred from homology"/>
<feature type="coiled-coil region" evidence="8">
    <location>
        <begin position="271"/>
        <end position="340"/>
    </location>
</feature>
<dbReference type="Pfam" id="PF09454">
    <property type="entry name" value="Vps23_core"/>
    <property type="match status" value="1"/>
</dbReference>
<keyword evidence="5 7" id="KW-0653">Protein transport</keyword>
<dbReference type="InterPro" id="IPR016135">
    <property type="entry name" value="UBQ-conjugating_enzyme/RWD"/>
</dbReference>
<dbReference type="InterPro" id="IPR052070">
    <property type="entry name" value="ESCRT-I_UEV_domain"/>
</dbReference>
<dbReference type="InterPro" id="IPR008883">
    <property type="entry name" value="UEV_N"/>
</dbReference>
<evidence type="ECO:0000256" key="5">
    <source>
        <dbReference type="ARBA" id="ARBA00022927"/>
    </source>
</evidence>
<comment type="caution">
    <text evidence="11">The sequence shown here is derived from an EMBL/GenBank/DDBJ whole genome shotgun (WGS) entry which is preliminary data.</text>
</comment>
<dbReference type="Gene3D" id="6.10.250.370">
    <property type="match status" value="1"/>
</dbReference>
<evidence type="ECO:0000256" key="3">
    <source>
        <dbReference type="ARBA" id="ARBA00022448"/>
    </source>
</evidence>
<dbReference type="CDD" id="cd11685">
    <property type="entry name" value="UEV_TSG101-like"/>
    <property type="match status" value="1"/>
</dbReference>
<dbReference type="Proteomes" id="UP000230066">
    <property type="component" value="Unassembled WGS sequence"/>
</dbReference>
<dbReference type="SUPFAM" id="SSF54495">
    <property type="entry name" value="UBC-like"/>
    <property type="match status" value="1"/>
</dbReference>
<sequence>MINPDTFLADNLKSYKYARDVTNDVKCALSAYKELRLKVENFTFNDGRSHNLVCLNGTIPVVYYGQKYNIPIAIFIQEPHPHTAPMVYVRPTSTMQIAPSHFVDKTGLVNLPYLSEWKHPESDLVGLLQVLQVTFGEKSPVFAKAPTTQSLPNLPQPVGGVSHSGTYFPLPPMPMKDGFGLSTPPVLGMGWQMPQLPSAMPSGMPMPIRLNYNSPMTETTTPYAAGATGGAVGPIGLSVGTANHTFSPNRNSISEDQLVQSVRSAVMDKLRRCERELLMQHRDEIQSLQETQADLVRGGALLSDMLSRMDREKTQASEALQMTKQRNDELSDLLDRLKTTEKQPINVDEAVDTTFPLYKQLVSSFAEEQAIEDAVYYLGDALGKGALDLDSFLKKVRELSRKQFILRATVQQCREKAGLPAS</sequence>
<dbReference type="SUPFAM" id="SSF140111">
    <property type="entry name" value="Endosomal sorting complex assembly domain"/>
    <property type="match status" value="1"/>
</dbReference>
<evidence type="ECO:0000313" key="11">
    <source>
        <dbReference type="EMBL" id="THD24669.1"/>
    </source>
</evidence>
<dbReference type="PROSITE" id="PS51322">
    <property type="entry name" value="UEV"/>
    <property type="match status" value="1"/>
</dbReference>
<gene>
    <name evidence="11" type="ORF">D915_004672</name>
</gene>
<evidence type="ECO:0000256" key="7">
    <source>
        <dbReference type="PROSITE-ProRule" id="PRU00644"/>
    </source>
</evidence>
<dbReference type="Gene3D" id="3.10.110.10">
    <property type="entry name" value="Ubiquitin Conjugating Enzyme"/>
    <property type="match status" value="1"/>
</dbReference>
<comment type="similarity">
    <text evidence="2">Belongs to the ubiquitin-conjugating enzyme family. UEV subfamily.</text>
</comment>
<organism evidence="11 12">
    <name type="scientific">Fasciola hepatica</name>
    <name type="common">Liver fluke</name>
    <dbReference type="NCBI Taxonomy" id="6192"/>
    <lineage>
        <taxon>Eukaryota</taxon>
        <taxon>Metazoa</taxon>
        <taxon>Spiralia</taxon>
        <taxon>Lophotrochozoa</taxon>
        <taxon>Platyhelminthes</taxon>
        <taxon>Trematoda</taxon>
        <taxon>Digenea</taxon>
        <taxon>Plagiorchiida</taxon>
        <taxon>Echinostomata</taxon>
        <taxon>Echinostomatoidea</taxon>
        <taxon>Fasciolidae</taxon>
        <taxon>Fasciola</taxon>
    </lineage>
</organism>
<dbReference type="GO" id="GO:0000813">
    <property type="term" value="C:ESCRT I complex"/>
    <property type="evidence" value="ECO:0007669"/>
    <property type="project" value="TreeGrafter"/>
</dbReference>
<evidence type="ECO:0000256" key="4">
    <source>
        <dbReference type="ARBA" id="ARBA00022753"/>
    </source>
</evidence>
<dbReference type="EMBL" id="JXXN02001483">
    <property type="protein sequence ID" value="THD24669.1"/>
    <property type="molecule type" value="Genomic_DNA"/>
</dbReference>
<comment type="subcellular location">
    <subcellularLocation>
        <location evidence="1">Endosome</location>
    </subcellularLocation>
</comment>
<evidence type="ECO:0000259" key="9">
    <source>
        <dbReference type="PROSITE" id="PS51312"/>
    </source>
</evidence>
<accession>A0A4E0R7K2</accession>
<dbReference type="Gene3D" id="6.10.140.820">
    <property type="match status" value="1"/>
</dbReference>
<feature type="domain" description="SB" evidence="9">
    <location>
        <begin position="355"/>
        <end position="422"/>
    </location>
</feature>
<evidence type="ECO:0000259" key="10">
    <source>
        <dbReference type="PROSITE" id="PS51322"/>
    </source>
</evidence>
<feature type="domain" description="UEV" evidence="10">
    <location>
        <begin position="2"/>
        <end position="145"/>
    </location>
</feature>
<dbReference type="GO" id="GO:0043130">
    <property type="term" value="F:ubiquitin binding"/>
    <property type="evidence" value="ECO:0007669"/>
    <property type="project" value="TreeGrafter"/>
</dbReference>
<keyword evidence="12" id="KW-1185">Reference proteome</keyword>
<keyword evidence="3 7" id="KW-0813">Transport</keyword>
<dbReference type="InterPro" id="IPR017916">
    <property type="entry name" value="SB_dom"/>
</dbReference>
<evidence type="ECO:0000313" key="12">
    <source>
        <dbReference type="Proteomes" id="UP000230066"/>
    </source>
</evidence>
<dbReference type="InterPro" id="IPR037202">
    <property type="entry name" value="ESCRT_assembly_dom"/>
</dbReference>
<reference evidence="11" key="1">
    <citation type="submission" date="2019-03" db="EMBL/GenBank/DDBJ databases">
        <title>Improved annotation for the trematode Fasciola hepatica.</title>
        <authorList>
            <person name="Choi Y.-J."/>
            <person name="Martin J."/>
            <person name="Mitreva M."/>
        </authorList>
    </citation>
    <scope>NUCLEOTIDE SEQUENCE [LARGE SCALE GENOMIC DNA]</scope>
</reference>
<dbReference type="GO" id="GO:0015031">
    <property type="term" value="P:protein transport"/>
    <property type="evidence" value="ECO:0007669"/>
    <property type="project" value="UniProtKB-UniRule"/>
</dbReference>
<dbReference type="PROSITE" id="PS51312">
    <property type="entry name" value="SB"/>
    <property type="match status" value="1"/>
</dbReference>
<dbReference type="AlphaFoldDB" id="A0A4E0R7K2"/>
<keyword evidence="4" id="KW-0967">Endosome</keyword>
<protein>
    <submittedName>
        <fullName evidence="11">Vacuolar sorting protein/ubiquitin receptor vps23</fullName>
    </submittedName>
</protein>
<keyword evidence="11" id="KW-0675">Receptor</keyword>
<dbReference type="GO" id="GO:0008333">
    <property type="term" value="P:endosome to lysosome transport"/>
    <property type="evidence" value="ECO:0007669"/>
    <property type="project" value="TreeGrafter"/>
</dbReference>
<evidence type="ECO:0000256" key="6">
    <source>
        <dbReference type="ARBA" id="ARBA00023054"/>
    </source>
</evidence>
<dbReference type="Pfam" id="PF05743">
    <property type="entry name" value="UEV"/>
    <property type="match status" value="1"/>
</dbReference>
<evidence type="ECO:0000256" key="1">
    <source>
        <dbReference type="ARBA" id="ARBA00004177"/>
    </source>
</evidence>
<evidence type="ECO:0000256" key="8">
    <source>
        <dbReference type="SAM" id="Coils"/>
    </source>
</evidence>
<keyword evidence="6 8" id="KW-0175">Coiled coil</keyword>
<dbReference type="PANTHER" id="PTHR23306:SF3">
    <property type="entry name" value="TUMOR SUPPRESSOR PROTEIN 101"/>
    <property type="match status" value="1"/>
</dbReference>
<dbReference type="PANTHER" id="PTHR23306">
    <property type="entry name" value="TUMOR SUSCEPTIBILITY GENE 101 PROTEIN-RELATED"/>
    <property type="match status" value="1"/>
</dbReference>